<organism evidence="1 2">
    <name type="scientific">Caudoviricetes sp. vir080</name>
    <dbReference type="NCBI Taxonomy" id="3068353"/>
    <lineage>
        <taxon>Viruses</taxon>
        <taxon>Duplodnaviria</taxon>
        <taxon>Heunggongvirae</taxon>
        <taxon>Uroviricota</taxon>
        <taxon>Caudoviricetes</taxon>
    </lineage>
</organism>
<evidence type="ECO:0000313" key="1">
    <source>
        <dbReference type="EMBL" id="DBA35376.1"/>
    </source>
</evidence>
<sequence length="126" mass="15140">MSKLDNYQFDTHPLFDDEFNKIINRHKCPTLKEDFERLKFALVQYLEDLNRFPVNICNRIAGLDSKVKFPAFIVKNFRCKGINKGSRSGFRITFLFSREDNLFYFVEIYNKNKKPVEDKERINELF</sequence>
<dbReference type="RefSeq" id="YP_013605339.1">
    <property type="nucleotide sequence ID" value="NC_133305.1"/>
</dbReference>
<reference evidence="1 2" key="1">
    <citation type="journal article" date="2023" name="Nat. Microbiol.">
        <title>A compendium of viruses from methanogenic archaea reveals their diversity and adaptations to the gut environment.</title>
        <authorList>
            <person name="Medvedeva S."/>
            <person name="Borrel G."/>
            <person name="Krupovic M."/>
            <person name="Gribaldo S."/>
        </authorList>
    </citation>
    <scope>NUCLEOTIDE SEQUENCE [LARGE SCALE GENOMIC DNA]</scope>
</reference>
<accession>A0AA87CCF3</accession>
<dbReference type="GeneID" id="300198832"/>
<protein>
    <submittedName>
        <fullName evidence="1">Uncharacterized protein</fullName>
    </submittedName>
</protein>
<proteinExistence type="predicted"/>
<dbReference type="EMBL" id="BK063677">
    <property type="protein sequence ID" value="DBA35376.1"/>
    <property type="molecule type" value="Genomic_DNA"/>
</dbReference>
<name>A0AA87CCF3_9CAUD</name>
<dbReference type="Proteomes" id="UP001302529">
    <property type="component" value="Segment"/>
</dbReference>
<evidence type="ECO:0000313" key="2">
    <source>
        <dbReference type="Proteomes" id="UP001302529"/>
    </source>
</evidence>
<keyword evidence="2" id="KW-1185">Reference proteome</keyword>
<gene>
    <name evidence="1" type="ORF">vir080_00003</name>
</gene>